<proteinExistence type="predicted"/>
<feature type="domain" description="Mannosylglycerate hydrolase MGH1-like glycoside hydrolase" evidence="2">
    <location>
        <begin position="280"/>
        <end position="577"/>
    </location>
</feature>
<evidence type="ECO:0000259" key="1">
    <source>
        <dbReference type="Pfam" id="PF14742"/>
    </source>
</evidence>
<evidence type="ECO:0000313" key="4">
    <source>
        <dbReference type="Proteomes" id="UP000680750"/>
    </source>
</evidence>
<dbReference type="InterPro" id="IPR032856">
    <property type="entry name" value="GDE_N_bis"/>
</dbReference>
<dbReference type="Pfam" id="PF14742">
    <property type="entry name" value="GDE_N_bis"/>
    <property type="match status" value="1"/>
</dbReference>
<dbReference type="Pfam" id="PF22422">
    <property type="entry name" value="MGH1-like_GH"/>
    <property type="match status" value="1"/>
</dbReference>
<dbReference type="EMBL" id="AP023354">
    <property type="protein sequence ID" value="BCJ32174.1"/>
    <property type="molecule type" value="Genomic_DNA"/>
</dbReference>
<reference evidence="3" key="1">
    <citation type="submission" date="2020-08" db="EMBL/GenBank/DDBJ databases">
        <title>Whole genome shotgun sequence of Actinocatenispora sera NBRC 101916.</title>
        <authorList>
            <person name="Komaki H."/>
            <person name="Tamura T."/>
        </authorList>
    </citation>
    <scope>NUCLEOTIDE SEQUENCE</scope>
    <source>
        <strain evidence="3">NBRC 101916</strain>
    </source>
</reference>
<dbReference type="InterPro" id="IPR054491">
    <property type="entry name" value="MGH1-like_GH"/>
</dbReference>
<dbReference type="InterPro" id="IPR012341">
    <property type="entry name" value="6hp_glycosidase-like_sf"/>
</dbReference>
<dbReference type="Gene3D" id="1.50.10.10">
    <property type="match status" value="1"/>
</dbReference>
<feature type="domain" description="Putative glycogen debranching enzyme N-terminal" evidence="1">
    <location>
        <begin position="16"/>
        <end position="198"/>
    </location>
</feature>
<dbReference type="SUPFAM" id="SSF48208">
    <property type="entry name" value="Six-hairpin glycosidases"/>
    <property type="match status" value="1"/>
</dbReference>
<dbReference type="RefSeq" id="WP_035297184.1">
    <property type="nucleotide sequence ID" value="NZ_AP023354.1"/>
</dbReference>
<protein>
    <submittedName>
        <fullName evidence="3">Amylo-alpha-1,6-glucosidase</fullName>
    </submittedName>
</protein>
<dbReference type="GO" id="GO:0005975">
    <property type="term" value="P:carbohydrate metabolic process"/>
    <property type="evidence" value="ECO:0007669"/>
    <property type="project" value="InterPro"/>
</dbReference>
<dbReference type="Proteomes" id="UP000680750">
    <property type="component" value="Chromosome"/>
</dbReference>
<sequence length="687" mass="71166">MRPQPFLHELVTVLAAPTVALSGADGQIRPGGTEGVLSADRRILAELTVTLDGVEPTPLGYRLGSAEAATFSGVARQLGDPGADPTVLVRRERTATPDGLTERITVRSRAHAPVHTRLALRVGADLAGLPAIKCGDRRPPVSPRRDTDAVLRFAAPGTADGAVLRVDVLPDEVLLDDAGAQLSWQLDLDPGTEWTVLVRAHGEGRRGPFRAAPTLPWSVPRIRSAAPDLDRTVERGVADLAGLPMAGEEHPDDVFLAAGAPWFFTLFGRDSLWAARMLLPLGTGLAAGTLRVLARNQGRRDDPVTGEAPGKIIHEVRDESGGVGLPPRYYGTIDATALWVVTLHEAWRWGMPAAEVRELLPALRAALGWLSGPADADGDGFAEYVDASGSGLVNQGWKDSPDAVQFADGTLAAPPIALCEAQAYDHQAARAGAALLTALGSGADADTAAALTGFADRLRERFRAAYWVSDEHGRFPALALDGAKRPVPVASSNLGHLLGTGLLDADEAAAVAHRLGAADLADTYGLRTLSADVAGANPLGYHTGSVWPHDTAIAIAGLAAEGHGALAARLAGGLLAAAPAFDYRLPELFAGTGRDEPVLAYPASCRPQAWAAAAPVALLAAALGLRPDVPNGTLTVAPDPAFAGWFPLTVSGLRLAGAPLSIEVAADGTAAVELATADISVTTGSGR</sequence>
<accession>A0A810L9D9</accession>
<gene>
    <name evidence="3" type="ORF">Asera_62820</name>
</gene>
<dbReference type="KEGG" id="aser:Asera_62820"/>
<evidence type="ECO:0000313" key="3">
    <source>
        <dbReference type="EMBL" id="BCJ32174.1"/>
    </source>
</evidence>
<keyword evidence="4" id="KW-1185">Reference proteome</keyword>
<evidence type="ECO:0000259" key="2">
    <source>
        <dbReference type="Pfam" id="PF22422"/>
    </source>
</evidence>
<organism evidence="3 4">
    <name type="scientific">Actinocatenispora sera</name>
    <dbReference type="NCBI Taxonomy" id="390989"/>
    <lineage>
        <taxon>Bacteria</taxon>
        <taxon>Bacillati</taxon>
        <taxon>Actinomycetota</taxon>
        <taxon>Actinomycetes</taxon>
        <taxon>Micromonosporales</taxon>
        <taxon>Micromonosporaceae</taxon>
        <taxon>Actinocatenispora</taxon>
    </lineage>
</organism>
<dbReference type="InterPro" id="IPR008928">
    <property type="entry name" value="6-hairpin_glycosidase_sf"/>
</dbReference>
<dbReference type="AlphaFoldDB" id="A0A810L9D9"/>
<name>A0A810L9D9_9ACTN</name>